<protein>
    <submittedName>
        <fullName evidence="1">Uncharacterized protein</fullName>
    </submittedName>
</protein>
<gene>
    <name evidence="1" type="ORF">CEP48_06760</name>
</gene>
<organism evidence="1 2">
    <name type="scientific">Mergibacter septicus</name>
    <dbReference type="NCBI Taxonomy" id="221402"/>
    <lineage>
        <taxon>Bacteria</taxon>
        <taxon>Pseudomonadati</taxon>
        <taxon>Pseudomonadota</taxon>
        <taxon>Gammaproteobacteria</taxon>
        <taxon>Pasteurellales</taxon>
        <taxon>Pasteurellaceae</taxon>
        <taxon>Mergibacter</taxon>
    </lineage>
</organism>
<evidence type="ECO:0000313" key="2">
    <source>
        <dbReference type="Proteomes" id="UP000955338"/>
    </source>
</evidence>
<evidence type="ECO:0000313" key="1">
    <source>
        <dbReference type="EMBL" id="QDJ15150.1"/>
    </source>
</evidence>
<reference evidence="1" key="1">
    <citation type="submission" date="2017-06" db="EMBL/GenBank/DDBJ databases">
        <title>Genome sequencing of pathogenic and non-pathogenic strains within Bisgaard taxon 40.</title>
        <authorList>
            <person name="Ladner J.T."/>
            <person name="Lovett S.P."/>
            <person name="Koroleva G."/>
            <person name="Lorch J.M."/>
        </authorList>
    </citation>
    <scope>NUCLEOTIDE SEQUENCE</scope>
    <source>
        <strain evidence="1">27576-1-I1</strain>
    </source>
</reference>
<proteinExistence type="predicted"/>
<accession>A0A8D4J0Q2</accession>
<name>A0A8D4J0Q2_9PAST</name>
<dbReference type="Proteomes" id="UP000955338">
    <property type="component" value="Chromosome"/>
</dbReference>
<sequence length="87" mass="10331">MSKKEGRIRENFFILFTSMNRLRLKGIIGLIYEITAIILFSLQKKFTLISFNFVKLIISFTVQFKLVATLFIKDKTTCFFIYRDFSI</sequence>
<dbReference type="AlphaFoldDB" id="A0A8D4J0Q2"/>
<dbReference type="EMBL" id="CP022011">
    <property type="protein sequence ID" value="QDJ15150.1"/>
    <property type="molecule type" value="Genomic_DNA"/>
</dbReference>
<keyword evidence="2" id="KW-1185">Reference proteome</keyword>